<proteinExistence type="predicted"/>
<comment type="caution">
    <text evidence="2">The sequence shown here is derived from an EMBL/GenBank/DDBJ whole genome shotgun (WGS) entry which is preliminary data.</text>
</comment>
<feature type="signal peptide" evidence="1">
    <location>
        <begin position="1"/>
        <end position="17"/>
    </location>
</feature>
<protein>
    <submittedName>
        <fullName evidence="2">Uncharacterized protein</fullName>
    </submittedName>
</protein>
<organism evidence="2 3">
    <name type="scientific">Colletotrichum kahawae</name>
    <name type="common">Coffee berry disease fungus</name>
    <dbReference type="NCBI Taxonomy" id="34407"/>
    <lineage>
        <taxon>Eukaryota</taxon>
        <taxon>Fungi</taxon>
        <taxon>Dikarya</taxon>
        <taxon>Ascomycota</taxon>
        <taxon>Pezizomycotina</taxon>
        <taxon>Sordariomycetes</taxon>
        <taxon>Hypocreomycetidae</taxon>
        <taxon>Glomerellales</taxon>
        <taxon>Glomerellaceae</taxon>
        <taxon>Colletotrichum</taxon>
        <taxon>Colletotrichum gloeosporioides species complex</taxon>
    </lineage>
</organism>
<keyword evidence="3" id="KW-1185">Reference proteome</keyword>
<sequence>MFTLPFVWSCVVYIASGHLCIYMSQPLHGASHISIALKLSSKSLTDLIRIISQTT</sequence>
<accession>A0AAD9Y6Q0</accession>
<gene>
    <name evidence="2" type="ORF">CKAH01_18432</name>
</gene>
<dbReference type="AlphaFoldDB" id="A0AAD9Y6Q0"/>
<keyword evidence="1" id="KW-0732">Signal</keyword>
<dbReference type="EMBL" id="VYYT01000324">
    <property type="protein sequence ID" value="KAK2742890.1"/>
    <property type="molecule type" value="Genomic_DNA"/>
</dbReference>
<evidence type="ECO:0000313" key="2">
    <source>
        <dbReference type="EMBL" id="KAK2742890.1"/>
    </source>
</evidence>
<reference evidence="2" key="1">
    <citation type="submission" date="2023-02" db="EMBL/GenBank/DDBJ databases">
        <title>Colletotrichum kahawae CIFC_Que2 genome sequencing and assembly.</title>
        <authorList>
            <person name="Baroncelli R."/>
        </authorList>
    </citation>
    <scope>NUCLEOTIDE SEQUENCE</scope>
    <source>
        <strain evidence="2">CIFC_Que2</strain>
    </source>
</reference>
<name>A0AAD9Y6Q0_COLKA</name>
<evidence type="ECO:0000256" key="1">
    <source>
        <dbReference type="SAM" id="SignalP"/>
    </source>
</evidence>
<feature type="chain" id="PRO_5042246587" evidence="1">
    <location>
        <begin position="18"/>
        <end position="55"/>
    </location>
</feature>
<evidence type="ECO:0000313" key="3">
    <source>
        <dbReference type="Proteomes" id="UP001281614"/>
    </source>
</evidence>
<dbReference type="Proteomes" id="UP001281614">
    <property type="component" value="Unassembled WGS sequence"/>
</dbReference>